<dbReference type="EMBL" id="CP063304">
    <property type="protein sequence ID" value="QOV20194.1"/>
    <property type="molecule type" value="Genomic_DNA"/>
</dbReference>
<dbReference type="InterPro" id="IPR029070">
    <property type="entry name" value="Chitinase_insertion_sf"/>
</dbReference>
<name>A0A7M2RJL5_9FIRM</name>
<dbReference type="GO" id="GO:0012505">
    <property type="term" value="C:endomembrane system"/>
    <property type="evidence" value="ECO:0007669"/>
    <property type="project" value="TreeGrafter"/>
</dbReference>
<dbReference type="GO" id="GO:0005975">
    <property type="term" value="P:carbohydrate metabolic process"/>
    <property type="evidence" value="ECO:0007669"/>
    <property type="project" value="InterPro"/>
</dbReference>
<dbReference type="InterPro" id="IPR001223">
    <property type="entry name" value="Glyco_hydro18_cat"/>
</dbReference>
<dbReference type="Pfam" id="PF00704">
    <property type="entry name" value="Glyco_hydro_18"/>
    <property type="match status" value="1"/>
</dbReference>
<keyword evidence="3" id="KW-1185">Reference proteome</keyword>
<dbReference type="PANTHER" id="PTHR46066:SF2">
    <property type="entry name" value="CHITINASE DOMAIN-CONTAINING PROTEIN 1"/>
    <property type="match status" value="1"/>
</dbReference>
<dbReference type="PROSITE" id="PS51910">
    <property type="entry name" value="GH18_2"/>
    <property type="match status" value="1"/>
</dbReference>
<dbReference type="Gene3D" id="3.20.20.80">
    <property type="entry name" value="Glycosidases"/>
    <property type="match status" value="1"/>
</dbReference>
<dbReference type="InterPro" id="IPR017853">
    <property type="entry name" value="GH"/>
</dbReference>
<dbReference type="Gene3D" id="3.10.50.10">
    <property type="match status" value="1"/>
</dbReference>
<organism evidence="2 3">
    <name type="scientific">Blautia liquoris</name>
    <dbReference type="NCBI Taxonomy" id="2779518"/>
    <lineage>
        <taxon>Bacteria</taxon>
        <taxon>Bacillati</taxon>
        <taxon>Bacillota</taxon>
        <taxon>Clostridia</taxon>
        <taxon>Lachnospirales</taxon>
        <taxon>Lachnospiraceae</taxon>
        <taxon>Blautia</taxon>
    </lineage>
</organism>
<dbReference type="AlphaFoldDB" id="A0A7M2RJL5"/>
<dbReference type="Proteomes" id="UP000593601">
    <property type="component" value="Chromosome"/>
</dbReference>
<dbReference type="SUPFAM" id="SSF51445">
    <property type="entry name" value="(Trans)glycosidases"/>
    <property type="match status" value="1"/>
</dbReference>
<protein>
    <recommendedName>
        <fullName evidence="1">GH18 domain-containing protein</fullName>
    </recommendedName>
</protein>
<evidence type="ECO:0000313" key="3">
    <source>
        <dbReference type="Proteomes" id="UP000593601"/>
    </source>
</evidence>
<dbReference type="KEGG" id="bliq:INP51_04390"/>
<dbReference type="GO" id="GO:0070492">
    <property type="term" value="F:oligosaccharide binding"/>
    <property type="evidence" value="ECO:0007669"/>
    <property type="project" value="TreeGrafter"/>
</dbReference>
<reference evidence="2 3" key="1">
    <citation type="submission" date="2020-10" db="EMBL/GenBank/DDBJ databases">
        <title>Blautia liquoris sp.nov., isolated from the mud in a fermentation cellar used for the production of Chinese strong-flavoured liquor.</title>
        <authorList>
            <person name="Lu L."/>
        </authorList>
    </citation>
    <scope>NUCLEOTIDE SEQUENCE [LARGE SCALE GENOMIC DNA]</scope>
    <source>
        <strain evidence="2 3">LZLJ-3</strain>
    </source>
</reference>
<evidence type="ECO:0000259" key="1">
    <source>
        <dbReference type="PROSITE" id="PS51910"/>
    </source>
</evidence>
<accession>A0A7M2RJL5</accession>
<sequence>MAVAPIDKVRQVLDYAVKEIPRYKIYMGIPNYGYDWTLPFERGVSRARVLGNVEAIELAIRNRADILFDETAQSPHFTYVIDQVQHEVWFEDVRSMKVKYETAGEYLFFGIGYWNLMRPFRANWLLLNHLVNQT</sequence>
<gene>
    <name evidence="2" type="ORF">INP51_04390</name>
</gene>
<evidence type="ECO:0000313" key="2">
    <source>
        <dbReference type="EMBL" id="QOV20194.1"/>
    </source>
</evidence>
<feature type="domain" description="GH18" evidence="1">
    <location>
        <begin position="1"/>
        <end position="134"/>
    </location>
</feature>
<dbReference type="PANTHER" id="PTHR46066">
    <property type="entry name" value="CHITINASE DOMAIN-CONTAINING PROTEIN 1 FAMILY MEMBER"/>
    <property type="match status" value="1"/>
</dbReference>
<proteinExistence type="predicted"/>